<dbReference type="EMBL" id="KQ964248">
    <property type="protein sequence ID" value="KXJ92648.1"/>
    <property type="molecule type" value="Genomic_DNA"/>
</dbReference>
<accession>A0A136J622</accession>
<name>A0A136J622_9PEZI</name>
<reference evidence="3" key="1">
    <citation type="submission" date="2016-02" db="EMBL/GenBank/DDBJ databases">
        <title>Draft genome sequence of Microdochium bolleyi, a fungal endophyte of beachgrass.</title>
        <authorList>
            <consortium name="DOE Joint Genome Institute"/>
            <person name="David A.S."/>
            <person name="May G."/>
            <person name="Haridas S."/>
            <person name="Lim J."/>
            <person name="Wang M."/>
            <person name="Labutti K."/>
            <person name="Lipzen A."/>
            <person name="Barry K."/>
            <person name="Grigoriev I.V."/>
        </authorList>
    </citation>
    <scope>NUCLEOTIDE SEQUENCE [LARGE SCALE GENOMIC DNA]</scope>
    <source>
        <strain evidence="3">J235TASD1</strain>
    </source>
</reference>
<dbReference type="InParanoid" id="A0A136J622"/>
<dbReference type="STRING" id="196109.A0A136J622"/>
<keyword evidence="3" id="KW-1185">Reference proteome</keyword>
<proteinExistence type="predicted"/>
<feature type="compositionally biased region" description="Low complexity" evidence="1">
    <location>
        <begin position="27"/>
        <end position="40"/>
    </location>
</feature>
<evidence type="ECO:0000256" key="1">
    <source>
        <dbReference type="SAM" id="MobiDB-lite"/>
    </source>
</evidence>
<protein>
    <submittedName>
        <fullName evidence="2">Uncharacterized protein</fullName>
    </submittedName>
</protein>
<evidence type="ECO:0000313" key="2">
    <source>
        <dbReference type="EMBL" id="KXJ92648.1"/>
    </source>
</evidence>
<dbReference type="AlphaFoldDB" id="A0A136J622"/>
<organism evidence="2 3">
    <name type="scientific">Microdochium bolleyi</name>
    <dbReference type="NCBI Taxonomy" id="196109"/>
    <lineage>
        <taxon>Eukaryota</taxon>
        <taxon>Fungi</taxon>
        <taxon>Dikarya</taxon>
        <taxon>Ascomycota</taxon>
        <taxon>Pezizomycotina</taxon>
        <taxon>Sordariomycetes</taxon>
        <taxon>Xylariomycetidae</taxon>
        <taxon>Xylariales</taxon>
        <taxon>Microdochiaceae</taxon>
        <taxon>Microdochium</taxon>
    </lineage>
</organism>
<feature type="region of interest" description="Disordered" evidence="1">
    <location>
        <begin position="1"/>
        <end position="52"/>
    </location>
</feature>
<dbReference type="Proteomes" id="UP000070501">
    <property type="component" value="Unassembled WGS sequence"/>
</dbReference>
<gene>
    <name evidence="2" type="ORF">Micbo1qcDRAFT_160395</name>
</gene>
<evidence type="ECO:0000313" key="3">
    <source>
        <dbReference type="Proteomes" id="UP000070501"/>
    </source>
</evidence>
<dbReference type="OrthoDB" id="3858188at2759"/>
<sequence>MEQGKGLSASRWAAGAPSLRSRRLDSSRGSSPSNTSSVTDSPRDPAQPAPCDERQLARFLKLAKRLTWKMPMLEFGYDKATHAAGLPQSVVDENEIHFKLDYYEYYNLLEQALVSLLGVYGVTVDRHASQPQSSARNTQLSKSDYRHRYHANVLSALESPQTPLGAVFGVASVRKQLLRAKELRNRWKYVEEDDGSSSDEPPGSLASYNLDEILQAVQAAIEYGYEVARRDVADYRERMRIESAEPPDEHASSKDWDFMVNHIMDWEPVV</sequence>